<keyword evidence="3" id="KW-1185">Reference proteome</keyword>
<protein>
    <submittedName>
        <fullName evidence="2">Phenylalanine--tRNA ligase beta subunit-related protein</fullName>
    </submittedName>
</protein>
<dbReference type="SUPFAM" id="SSF56037">
    <property type="entry name" value="PheT/TilS domain"/>
    <property type="match status" value="1"/>
</dbReference>
<dbReference type="SMART" id="SM00873">
    <property type="entry name" value="B3_4"/>
    <property type="match status" value="1"/>
</dbReference>
<dbReference type="InterPro" id="IPR020825">
    <property type="entry name" value="Phe-tRNA_synthase-like_B3/B4"/>
</dbReference>
<sequence>MLEATIDSTITTTYPTLTFGIISYKSIAISTSPQMIQGRIRYFQEVLSVSLEEGDLTDIEGIAAWREVFKAFGIPASRYRPSHEALYRRVKKGEFLEAPHSAIDLNNFFSLEYQIPVGIYDASKLSGPISFRLGVAGETYEGLNGRVFQAEGKLISADQQGPFGSPIVDSVHSSVQTTTTEAIQIFYLNPALSADEAGQLLSRAAQMFTQVHGGEAEWIIVQGDSR</sequence>
<dbReference type="Pfam" id="PF03483">
    <property type="entry name" value="B3_4"/>
    <property type="match status" value="1"/>
</dbReference>
<gene>
    <name evidence="2" type="ORF">MKY91_06740</name>
</gene>
<organism evidence="2 3">
    <name type="scientific">Alkalicoccobacillus gibsonii</name>
    <dbReference type="NCBI Taxonomy" id="79881"/>
    <lineage>
        <taxon>Bacteria</taxon>
        <taxon>Bacillati</taxon>
        <taxon>Bacillota</taxon>
        <taxon>Bacilli</taxon>
        <taxon>Bacillales</taxon>
        <taxon>Bacillaceae</taxon>
        <taxon>Alkalicoccobacillus</taxon>
    </lineage>
</organism>
<reference evidence="2 3" key="1">
    <citation type="submission" date="2024-03" db="EMBL/GenBank/DDBJ databases">
        <title>Bacilli Hybrid Assemblies.</title>
        <authorList>
            <person name="Kovac J."/>
        </authorList>
    </citation>
    <scope>NUCLEOTIDE SEQUENCE [LARGE SCALE GENOMIC DNA]</scope>
    <source>
        <strain evidence="2 3">FSL R7-0666</strain>
    </source>
</reference>
<dbReference type="EMBL" id="JBCITK010000001">
    <property type="protein sequence ID" value="MEN0642838.1"/>
    <property type="molecule type" value="Genomic_DNA"/>
</dbReference>
<keyword evidence="2" id="KW-0436">Ligase</keyword>
<proteinExistence type="predicted"/>
<evidence type="ECO:0000313" key="2">
    <source>
        <dbReference type="EMBL" id="MEN0642838.1"/>
    </source>
</evidence>
<evidence type="ECO:0000259" key="1">
    <source>
        <dbReference type="SMART" id="SM00873"/>
    </source>
</evidence>
<dbReference type="PANTHER" id="PTHR39209:SF2">
    <property type="entry name" value="CYTOPLASMIC PROTEIN"/>
    <property type="match status" value="1"/>
</dbReference>
<comment type="caution">
    <text evidence="2">The sequence shown here is derived from an EMBL/GenBank/DDBJ whole genome shotgun (WGS) entry which is preliminary data.</text>
</comment>
<accession>A0ABU9VG55</accession>
<dbReference type="PANTHER" id="PTHR39209">
    <property type="match status" value="1"/>
</dbReference>
<dbReference type="InterPro" id="IPR005146">
    <property type="entry name" value="B3/B4_tRNA-bd"/>
</dbReference>
<evidence type="ECO:0000313" key="3">
    <source>
        <dbReference type="Proteomes" id="UP001418796"/>
    </source>
</evidence>
<dbReference type="Proteomes" id="UP001418796">
    <property type="component" value="Unassembled WGS sequence"/>
</dbReference>
<dbReference type="GO" id="GO:0016874">
    <property type="term" value="F:ligase activity"/>
    <property type="evidence" value="ECO:0007669"/>
    <property type="project" value="UniProtKB-KW"/>
</dbReference>
<name>A0ABU9VG55_9BACI</name>
<feature type="domain" description="B3/B4 tRNA-binding" evidence="1">
    <location>
        <begin position="63"/>
        <end position="213"/>
    </location>
</feature>
<dbReference type="RefSeq" id="WP_343129878.1">
    <property type="nucleotide sequence ID" value="NZ_JBCITK010000001.1"/>
</dbReference>
<dbReference type="Gene3D" id="3.50.40.10">
    <property type="entry name" value="Phenylalanyl-trna Synthetase, Chain B, domain 3"/>
    <property type="match status" value="1"/>
</dbReference>